<accession>A0A918KLC9</accession>
<name>A0A918KLC9_9GAMM</name>
<dbReference type="Gene3D" id="3.40.50.2300">
    <property type="match status" value="1"/>
</dbReference>
<dbReference type="PANTHER" id="PTHR35271:SF1">
    <property type="entry name" value="ABC TRANSPORTER, SUBSTRATE-BINDING LIPOPROTEIN"/>
    <property type="match status" value="1"/>
</dbReference>
<organism evidence="1 2">
    <name type="scientific">Saccharospirillum salsuginis</name>
    <dbReference type="NCBI Taxonomy" id="418750"/>
    <lineage>
        <taxon>Bacteria</taxon>
        <taxon>Pseudomonadati</taxon>
        <taxon>Pseudomonadota</taxon>
        <taxon>Gammaproteobacteria</taxon>
        <taxon>Oceanospirillales</taxon>
        <taxon>Saccharospirillaceae</taxon>
        <taxon>Saccharospirillum</taxon>
    </lineage>
</organism>
<comment type="caution">
    <text evidence="1">The sequence shown here is derived from an EMBL/GenBank/DDBJ whole genome shotgun (WGS) entry which is preliminary data.</text>
</comment>
<dbReference type="EMBL" id="BMXR01000010">
    <property type="protein sequence ID" value="GGX66863.1"/>
    <property type="molecule type" value="Genomic_DNA"/>
</dbReference>
<reference evidence="1" key="1">
    <citation type="journal article" date="2014" name="Int. J. Syst. Evol. Microbiol.">
        <title>Complete genome sequence of Corynebacterium casei LMG S-19264T (=DSM 44701T), isolated from a smear-ripened cheese.</title>
        <authorList>
            <consortium name="US DOE Joint Genome Institute (JGI-PGF)"/>
            <person name="Walter F."/>
            <person name="Albersmeier A."/>
            <person name="Kalinowski J."/>
            <person name="Ruckert C."/>
        </authorList>
    </citation>
    <scope>NUCLEOTIDE SEQUENCE</scope>
    <source>
        <strain evidence="1">KCTC 22169</strain>
    </source>
</reference>
<evidence type="ECO:0000313" key="2">
    <source>
        <dbReference type="Proteomes" id="UP000626148"/>
    </source>
</evidence>
<protein>
    <submittedName>
        <fullName evidence="1">Uncharacterized protein</fullName>
    </submittedName>
</protein>
<evidence type="ECO:0000313" key="1">
    <source>
        <dbReference type="EMBL" id="GGX66863.1"/>
    </source>
</evidence>
<dbReference type="RefSeq" id="WP_189611733.1">
    <property type="nucleotide sequence ID" value="NZ_BMXR01000010.1"/>
</dbReference>
<reference evidence="1" key="2">
    <citation type="submission" date="2020-09" db="EMBL/GenBank/DDBJ databases">
        <authorList>
            <person name="Sun Q."/>
            <person name="Kim S."/>
        </authorList>
    </citation>
    <scope>NUCLEOTIDE SEQUENCE</scope>
    <source>
        <strain evidence="1">KCTC 22169</strain>
    </source>
</reference>
<dbReference type="Proteomes" id="UP000626148">
    <property type="component" value="Unassembled WGS sequence"/>
</dbReference>
<dbReference type="AlphaFoldDB" id="A0A918KLC9"/>
<keyword evidence="2" id="KW-1185">Reference proteome</keyword>
<sequence>MKTLLSLGLCLLCGPLWAGQVLIIESYHPEYPWDADYLRAIDEILGANHDIDSLYLDTKRIKPDAFDAKADRLLEEVKARQPDIIFLGDDNALKLMGPRLDPLDIPTVFFGVNGHPDQYGLKGAPWLTGVLERPLFRQTVRHLRKVLSSNDRFLVLMDDSPTMRNAVTEAWGEQRQVTIQGSTLDILLTNEAERWLGAVATAHQDYDAVIFGTHHTLRYADDGYAEPDDLMARAYADAQVPLFAFWDFFVAEGMTAGGYVLSGYDQGKTAARMGQLILRGVDATSVPMIVGQTGQYRYSRSGMERWDIELSTLTASQTMFVK</sequence>
<dbReference type="PANTHER" id="PTHR35271">
    <property type="entry name" value="ABC TRANSPORTER, SUBSTRATE-BINDING LIPOPROTEIN-RELATED"/>
    <property type="match status" value="1"/>
</dbReference>
<dbReference type="InterPro" id="IPR007487">
    <property type="entry name" value="ABC_transpt-TYRBP-like"/>
</dbReference>
<gene>
    <name evidence="1" type="ORF">GCM10007392_38280</name>
</gene>
<proteinExistence type="predicted"/>